<dbReference type="Proteomes" id="UP000001074">
    <property type="component" value="Unassembled WGS sequence"/>
</dbReference>
<dbReference type="Ensembl" id="ENSMLUT00000027553.1">
    <property type="protein sequence ID" value="ENSMLUP00000019139.1"/>
    <property type="gene ID" value="ENSMLUG00000023631.1"/>
</dbReference>
<protein>
    <submittedName>
        <fullName evidence="1">Uncharacterized protein</fullName>
    </submittedName>
</protein>
<proteinExistence type="predicted"/>
<dbReference type="EMBL" id="AAPE02000876">
    <property type="status" value="NOT_ANNOTATED_CDS"/>
    <property type="molecule type" value="Genomic_DNA"/>
</dbReference>
<dbReference type="AlphaFoldDB" id="G1Q606"/>
<reference evidence="1" key="3">
    <citation type="submission" date="2025-09" db="UniProtKB">
        <authorList>
            <consortium name="Ensembl"/>
        </authorList>
    </citation>
    <scope>IDENTIFICATION</scope>
</reference>
<sequence>LLHLTPIVLGSALMISPLQKLCEGRKKEQ</sequence>
<reference evidence="1 2" key="1">
    <citation type="journal article" date="2011" name="Nature">
        <title>A high-resolution map of human evolutionary constraint using 29 mammals.</title>
        <authorList>
            <person name="Lindblad-Toh K."/>
            <person name="Garber M."/>
            <person name="Zuk O."/>
            <person name="Lin M.F."/>
            <person name="Parker B.J."/>
            <person name="Washietl S."/>
            <person name="Kheradpour P."/>
            <person name="Ernst J."/>
            <person name="Jordan G."/>
            <person name="Mauceli E."/>
            <person name="Ward L.D."/>
            <person name="Lowe C.B."/>
            <person name="Holloway A.K."/>
            <person name="Clamp M."/>
            <person name="Gnerre S."/>
            <person name="Alfoldi J."/>
            <person name="Beal K."/>
            <person name="Chang J."/>
            <person name="Clawson H."/>
            <person name="Cuff J."/>
            <person name="Di Palma F."/>
            <person name="Fitzgerald S."/>
            <person name="Flicek P."/>
            <person name="Guttman M."/>
            <person name="Hubisz M.J."/>
            <person name="Jaffe D.B."/>
            <person name="Jungreis I."/>
            <person name="Kent W.J."/>
            <person name="Kostka D."/>
            <person name="Lara M."/>
            <person name="Martins A.L."/>
            <person name="Massingham T."/>
            <person name="Moltke I."/>
            <person name="Raney B.J."/>
            <person name="Rasmussen M.D."/>
            <person name="Robinson J."/>
            <person name="Stark A."/>
            <person name="Vilella A.J."/>
            <person name="Wen J."/>
            <person name="Xie X."/>
            <person name="Zody M.C."/>
            <person name="Baldwin J."/>
            <person name="Bloom T."/>
            <person name="Chin C.W."/>
            <person name="Heiman D."/>
            <person name="Nicol R."/>
            <person name="Nusbaum C."/>
            <person name="Young S."/>
            <person name="Wilkinson J."/>
            <person name="Worley K.C."/>
            <person name="Kovar C.L."/>
            <person name="Muzny D.M."/>
            <person name="Gibbs R.A."/>
            <person name="Cree A."/>
            <person name="Dihn H.H."/>
            <person name="Fowler G."/>
            <person name="Jhangiani S."/>
            <person name="Joshi V."/>
            <person name="Lee S."/>
            <person name="Lewis L.R."/>
            <person name="Nazareth L.V."/>
            <person name="Okwuonu G."/>
            <person name="Santibanez J."/>
            <person name="Warren W.C."/>
            <person name="Mardis E.R."/>
            <person name="Weinstock G.M."/>
            <person name="Wilson R.K."/>
            <person name="Delehaunty K."/>
            <person name="Dooling D."/>
            <person name="Fronik C."/>
            <person name="Fulton L."/>
            <person name="Fulton B."/>
            <person name="Graves T."/>
            <person name="Minx P."/>
            <person name="Sodergren E."/>
            <person name="Birney E."/>
            <person name="Margulies E.H."/>
            <person name="Herrero J."/>
            <person name="Green E.D."/>
            <person name="Haussler D."/>
            <person name="Siepel A."/>
            <person name="Goldman N."/>
            <person name="Pollard K.S."/>
            <person name="Pedersen J.S."/>
            <person name="Lander E.S."/>
            <person name="Kellis M."/>
        </authorList>
    </citation>
    <scope>NUCLEOTIDE SEQUENCE [LARGE SCALE GENOMIC DNA]</scope>
</reference>
<accession>G1Q606</accession>
<dbReference type="InParanoid" id="G1Q606"/>
<evidence type="ECO:0000313" key="2">
    <source>
        <dbReference type="Proteomes" id="UP000001074"/>
    </source>
</evidence>
<organism evidence="1 2">
    <name type="scientific">Myotis lucifugus</name>
    <name type="common">Little brown bat</name>
    <dbReference type="NCBI Taxonomy" id="59463"/>
    <lineage>
        <taxon>Eukaryota</taxon>
        <taxon>Metazoa</taxon>
        <taxon>Chordata</taxon>
        <taxon>Craniata</taxon>
        <taxon>Vertebrata</taxon>
        <taxon>Euteleostomi</taxon>
        <taxon>Mammalia</taxon>
        <taxon>Eutheria</taxon>
        <taxon>Laurasiatheria</taxon>
        <taxon>Chiroptera</taxon>
        <taxon>Yangochiroptera</taxon>
        <taxon>Vespertilionidae</taxon>
        <taxon>Myotis</taxon>
    </lineage>
</organism>
<name>G1Q606_MYOLU</name>
<reference evidence="1" key="2">
    <citation type="submission" date="2025-08" db="UniProtKB">
        <authorList>
            <consortium name="Ensembl"/>
        </authorList>
    </citation>
    <scope>IDENTIFICATION</scope>
</reference>
<evidence type="ECO:0000313" key="1">
    <source>
        <dbReference type="Ensembl" id="ENSMLUP00000019139.1"/>
    </source>
</evidence>
<dbReference type="HOGENOM" id="CLU_3412084_0_0_1"/>
<keyword evidence="2" id="KW-1185">Reference proteome</keyword>